<comment type="similarity">
    <text evidence="1">Belongs to the 'phage' integrase family.</text>
</comment>
<comment type="caution">
    <text evidence="5">The sequence shown here is derived from an EMBL/GenBank/DDBJ whole genome shotgun (WGS) entry which is preliminary data.</text>
</comment>
<dbReference type="AlphaFoldDB" id="G5HSK7"/>
<dbReference type="GO" id="GO:0003677">
    <property type="term" value="F:DNA binding"/>
    <property type="evidence" value="ECO:0007669"/>
    <property type="project" value="UniProtKB-KW"/>
</dbReference>
<keyword evidence="2" id="KW-0238">DNA-binding</keyword>
<dbReference type="Gene3D" id="1.10.150.130">
    <property type="match status" value="1"/>
</dbReference>
<gene>
    <name evidence="5" type="ORF">HMPREF9469_05569</name>
</gene>
<dbReference type="eggNOG" id="COG0582">
    <property type="taxonomic scope" value="Bacteria"/>
</dbReference>
<dbReference type="EMBL" id="ADLJ01000051">
    <property type="protein sequence ID" value="EHE95738.1"/>
    <property type="molecule type" value="Genomic_DNA"/>
</dbReference>
<evidence type="ECO:0000256" key="1">
    <source>
        <dbReference type="ARBA" id="ARBA00008857"/>
    </source>
</evidence>
<dbReference type="PANTHER" id="PTHR30349:SF41">
    <property type="entry name" value="INTEGRASE_RECOMBINASE PROTEIN MJ0367-RELATED"/>
    <property type="match status" value="1"/>
</dbReference>
<dbReference type="PANTHER" id="PTHR30349">
    <property type="entry name" value="PHAGE INTEGRASE-RELATED"/>
    <property type="match status" value="1"/>
</dbReference>
<evidence type="ECO:0000259" key="4">
    <source>
        <dbReference type="PROSITE" id="PS51898"/>
    </source>
</evidence>
<accession>G5HSK7</accession>
<dbReference type="InterPro" id="IPR050090">
    <property type="entry name" value="Tyrosine_recombinase_XerCD"/>
</dbReference>
<feature type="domain" description="Tyr recombinase" evidence="4">
    <location>
        <begin position="175"/>
        <end position="363"/>
    </location>
</feature>
<evidence type="ECO:0000313" key="5">
    <source>
        <dbReference type="EMBL" id="EHE95738.1"/>
    </source>
</evidence>
<sequence length="383" mass="44734">MALEEVRKLKRYKVENVSIGTSRYFYITDCETLEIVLIPSKYLKHKIKSNLSPNTVKRYAFSLCCYLEYLREKELEYAQVCDMGYEDQSSHFTRFLYWLKEGRHTEKNQIWDTDNGTCNAYLKDVFRFYLFLADCGLVKNLRVLSYSQMAVIDAVGVKRALRSNSFKGYMKAEERNVRIAKKEEIIATLQACTNTRDQLLILLISETGFRIGEILGVNYSRDIDYQNHTIGVYFREDNANKARAKNAEYRKAKISHDAFDFLLHYLAEYRELLQHSNYLFINLSGATSGQPLKVDSVYAMLDRAAKKTGIELTPHMLRRYFAVTRWKASWPLELISQALGHKHLDTTVQYLGILDDKLMEASREFYERNSIKYGIGRTESREE</sequence>
<dbReference type="HOGENOM" id="CLU_027562_9_6_9"/>
<dbReference type="PROSITE" id="PS51898">
    <property type="entry name" value="TYR_RECOMBINASE"/>
    <property type="match status" value="1"/>
</dbReference>
<evidence type="ECO:0000256" key="3">
    <source>
        <dbReference type="ARBA" id="ARBA00023172"/>
    </source>
</evidence>
<dbReference type="Proteomes" id="UP000003763">
    <property type="component" value="Unassembled WGS sequence"/>
</dbReference>
<proteinExistence type="inferred from homology"/>
<dbReference type="Pfam" id="PF00589">
    <property type="entry name" value="Phage_integrase"/>
    <property type="match status" value="1"/>
</dbReference>
<name>G5HSK7_9FIRM</name>
<evidence type="ECO:0000313" key="6">
    <source>
        <dbReference type="Proteomes" id="UP000003763"/>
    </source>
</evidence>
<evidence type="ECO:0000256" key="2">
    <source>
        <dbReference type="ARBA" id="ARBA00023125"/>
    </source>
</evidence>
<dbReference type="InterPro" id="IPR010998">
    <property type="entry name" value="Integrase_recombinase_N"/>
</dbReference>
<organism evidence="5 6">
    <name type="scientific">[Clostridium] citroniae WAL-17108</name>
    <dbReference type="NCBI Taxonomy" id="742733"/>
    <lineage>
        <taxon>Bacteria</taxon>
        <taxon>Bacillati</taxon>
        <taxon>Bacillota</taxon>
        <taxon>Clostridia</taxon>
        <taxon>Lachnospirales</taxon>
        <taxon>Lachnospiraceae</taxon>
        <taxon>Enterocloster</taxon>
    </lineage>
</organism>
<dbReference type="SUPFAM" id="SSF56349">
    <property type="entry name" value="DNA breaking-rejoining enzymes"/>
    <property type="match status" value="1"/>
</dbReference>
<dbReference type="GO" id="GO:0006310">
    <property type="term" value="P:DNA recombination"/>
    <property type="evidence" value="ECO:0007669"/>
    <property type="project" value="UniProtKB-KW"/>
</dbReference>
<protein>
    <recommendedName>
        <fullName evidence="4">Tyr recombinase domain-containing protein</fullName>
    </recommendedName>
</protein>
<dbReference type="GO" id="GO:0015074">
    <property type="term" value="P:DNA integration"/>
    <property type="evidence" value="ECO:0007669"/>
    <property type="project" value="InterPro"/>
</dbReference>
<dbReference type="Gene3D" id="1.10.443.10">
    <property type="entry name" value="Intergrase catalytic core"/>
    <property type="match status" value="1"/>
</dbReference>
<dbReference type="PATRIC" id="fig|742733.3.peg.5721"/>
<dbReference type="InterPro" id="IPR011010">
    <property type="entry name" value="DNA_brk_join_enz"/>
</dbReference>
<keyword evidence="3" id="KW-0233">DNA recombination</keyword>
<dbReference type="InterPro" id="IPR013762">
    <property type="entry name" value="Integrase-like_cat_sf"/>
</dbReference>
<dbReference type="InterPro" id="IPR002104">
    <property type="entry name" value="Integrase_catalytic"/>
</dbReference>
<reference evidence="5 6" key="1">
    <citation type="submission" date="2011-08" db="EMBL/GenBank/DDBJ databases">
        <title>The Genome Sequence of Clostridium citroniae WAL-17108.</title>
        <authorList>
            <consortium name="The Broad Institute Genome Sequencing Platform"/>
            <person name="Earl A."/>
            <person name="Ward D."/>
            <person name="Feldgarden M."/>
            <person name="Gevers D."/>
            <person name="Finegold S.M."/>
            <person name="Summanen P.H."/>
            <person name="Molitoris D.R."/>
            <person name="Vaisanen M.L."/>
            <person name="Daigneault M."/>
            <person name="Allen-Vercoe E."/>
            <person name="Young S.K."/>
            <person name="Zeng Q."/>
            <person name="Gargeya S."/>
            <person name="Fitzgerald M."/>
            <person name="Haas B."/>
            <person name="Abouelleil A."/>
            <person name="Alvarado L."/>
            <person name="Arachchi H.M."/>
            <person name="Berlin A."/>
            <person name="Brown A."/>
            <person name="Chapman S.B."/>
            <person name="Chen Z."/>
            <person name="Dunbar C."/>
            <person name="Freedman E."/>
            <person name="Gearin G."/>
            <person name="Gellesch M."/>
            <person name="Goldberg J."/>
            <person name="Griggs A."/>
            <person name="Gujja S."/>
            <person name="Heiman D."/>
            <person name="Howarth C."/>
            <person name="Larson L."/>
            <person name="Lui A."/>
            <person name="MacDonald P.J.P."/>
            <person name="Montmayeur A."/>
            <person name="Murphy C."/>
            <person name="Neiman D."/>
            <person name="Pearson M."/>
            <person name="Priest M."/>
            <person name="Roberts A."/>
            <person name="Saif S."/>
            <person name="Shea T."/>
            <person name="Shenoy N."/>
            <person name="Sisk P."/>
            <person name="Stolte C."/>
            <person name="Sykes S."/>
            <person name="Wortman J."/>
            <person name="Nusbaum C."/>
            <person name="Birren B."/>
        </authorList>
    </citation>
    <scope>NUCLEOTIDE SEQUENCE [LARGE SCALE GENOMIC DNA]</scope>
    <source>
        <strain evidence="5 6">WAL-17108</strain>
    </source>
</reference>